<evidence type="ECO:0000313" key="2">
    <source>
        <dbReference type="Proteomes" id="UP001597171"/>
    </source>
</evidence>
<comment type="caution">
    <text evidence="1">The sequence shown here is derived from an EMBL/GenBank/DDBJ whole genome shotgun (WGS) entry which is preliminary data.</text>
</comment>
<gene>
    <name evidence="1" type="ORF">ACFQ4O_12465</name>
</gene>
<evidence type="ECO:0000313" key="1">
    <source>
        <dbReference type="EMBL" id="MFD1332810.1"/>
    </source>
</evidence>
<dbReference type="EMBL" id="JBHTMX010000125">
    <property type="protein sequence ID" value="MFD1332810.1"/>
    <property type="molecule type" value="Genomic_DNA"/>
</dbReference>
<name>A0ABW3Z909_9HYPH</name>
<dbReference type="Proteomes" id="UP001597171">
    <property type="component" value="Unassembled WGS sequence"/>
</dbReference>
<accession>A0ABW3Z909</accession>
<keyword evidence="2" id="KW-1185">Reference proteome</keyword>
<proteinExistence type="predicted"/>
<dbReference type="RefSeq" id="WP_378776018.1">
    <property type="nucleotide sequence ID" value="NZ_JBHTMX010000125.1"/>
</dbReference>
<reference evidence="2" key="1">
    <citation type="journal article" date="2019" name="Int. J. Syst. Evol. Microbiol.">
        <title>The Global Catalogue of Microorganisms (GCM) 10K type strain sequencing project: providing services to taxonomists for standard genome sequencing and annotation.</title>
        <authorList>
            <consortium name="The Broad Institute Genomics Platform"/>
            <consortium name="The Broad Institute Genome Sequencing Center for Infectious Disease"/>
            <person name="Wu L."/>
            <person name="Ma J."/>
        </authorList>
    </citation>
    <scope>NUCLEOTIDE SEQUENCE [LARGE SCALE GENOMIC DNA]</scope>
    <source>
        <strain evidence="2">CCUG 61696</strain>
    </source>
</reference>
<organism evidence="1 2">
    <name type="scientific">Methylopila musalis</name>
    <dbReference type="NCBI Taxonomy" id="1134781"/>
    <lineage>
        <taxon>Bacteria</taxon>
        <taxon>Pseudomonadati</taxon>
        <taxon>Pseudomonadota</taxon>
        <taxon>Alphaproteobacteria</taxon>
        <taxon>Hyphomicrobiales</taxon>
        <taxon>Methylopilaceae</taxon>
        <taxon>Methylopila</taxon>
    </lineage>
</organism>
<protein>
    <recommendedName>
        <fullName evidence="3">Lipoprotein</fullName>
    </recommendedName>
</protein>
<evidence type="ECO:0008006" key="3">
    <source>
        <dbReference type="Google" id="ProtNLM"/>
    </source>
</evidence>
<sequence length="152" mass="16022">MAPTTLPAQRLRADAHEIRGTSAMRAKAAFVTVLAVALAGCGSPRMWAKPGVGVTQLDADQKDCTDIAERGPLTPQGYSDGSVAGSVGAGIGAGISDTIAKYKRRDACLSERGYREIPITSEERAKARSLDGEANAAYRQTLLEKYGMAPRP</sequence>